<proteinExistence type="predicted"/>
<organism evidence="2 3">
    <name type="scientific">Ligilactobacillus saerimneri</name>
    <dbReference type="NCBI Taxonomy" id="228229"/>
    <lineage>
        <taxon>Bacteria</taxon>
        <taxon>Bacillati</taxon>
        <taxon>Bacillota</taxon>
        <taxon>Bacilli</taxon>
        <taxon>Lactobacillales</taxon>
        <taxon>Lactobacillaceae</taxon>
        <taxon>Ligilactobacillus</taxon>
    </lineage>
</organism>
<name>A0A7H9EJJ6_9LACO</name>
<reference evidence="2 3" key="1">
    <citation type="submission" date="2020-01" db="EMBL/GenBank/DDBJ databases">
        <title>Complete and circular genome sequences of six lactobacillus isolates from horses.</title>
        <authorList>
            <person name="Hassan H.M."/>
        </authorList>
    </citation>
    <scope>NUCLEOTIDE SEQUENCE [LARGE SCALE GENOMIC DNA]</scope>
    <source>
        <strain evidence="2 3">1A</strain>
    </source>
</reference>
<evidence type="ECO:0000259" key="1">
    <source>
        <dbReference type="SMART" id="SM00382"/>
    </source>
</evidence>
<dbReference type="RefSeq" id="WP_180849437.1">
    <property type="nucleotide sequence ID" value="NZ_CP047418.1"/>
</dbReference>
<dbReference type="SMART" id="SM00382">
    <property type="entry name" value="AAA"/>
    <property type="match status" value="1"/>
</dbReference>
<dbReference type="Pfam" id="PF01695">
    <property type="entry name" value="IstB_IS21"/>
    <property type="match status" value="1"/>
</dbReference>
<feature type="domain" description="AAA+ ATPase" evidence="1">
    <location>
        <begin position="105"/>
        <end position="239"/>
    </location>
</feature>
<evidence type="ECO:0000313" key="3">
    <source>
        <dbReference type="Proteomes" id="UP000510886"/>
    </source>
</evidence>
<gene>
    <name evidence="2" type="ORF">GTO87_02800</name>
</gene>
<dbReference type="CDD" id="cd00009">
    <property type="entry name" value="AAA"/>
    <property type="match status" value="1"/>
</dbReference>
<dbReference type="GO" id="GO:0005524">
    <property type="term" value="F:ATP binding"/>
    <property type="evidence" value="ECO:0007669"/>
    <property type="project" value="UniProtKB-KW"/>
</dbReference>
<dbReference type="PANTHER" id="PTHR30050:SF4">
    <property type="entry name" value="ATP-BINDING PROTEIN RV3427C IN INSERTION SEQUENCE-RELATED"/>
    <property type="match status" value="1"/>
</dbReference>
<accession>A0A7H9EJJ6</accession>
<sequence>MTAYLDNNILKLLATAKKKGYTLKNTMETPTEREARKQQEEQEITKALIEGRNNAYWEQYSLWANGKPEKEFTFHSWVPGKQQNVPAAQRVARKALDLTKRLKNETFNVSLGGFPGVGKTALALAMSDRLRKAGKSVMFVSTAELKRLYSAGYDDGEQKQRLKFTLEKMKEVDVLILDDFGTEGDMTAQGKVRVRSDMRDDMYRISNARVEKTTIITTNNMIDELKTMYDPKTVDRLIPKNEEQRIVFRGMGSVRGGVERGVPQRD</sequence>
<dbReference type="EMBL" id="CP047418">
    <property type="protein sequence ID" value="QLL77619.1"/>
    <property type="molecule type" value="Genomic_DNA"/>
</dbReference>
<keyword evidence="2" id="KW-0067">ATP-binding</keyword>
<dbReference type="AlphaFoldDB" id="A0A7H9EJJ6"/>
<keyword evidence="2" id="KW-0547">Nucleotide-binding</keyword>
<dbReference type="PANTHER" id="PTHR30050">
    <property type="entry name" value="CHROMOSOMAL REPLICATION INITIATOR PROTEIN DNAA"/>
    <property type="match status" value="1"/>
</dbReference>
<dbReference type="GO" id="GO:0006260">
    <property type="term" value="P:DNA replication"/>
    <property type="evidence" value="ECO:0007669"/>
    <property type="project" value="TreeGrafter"/>
</dbReference>
<evidence type="ECO:0000313" key="2">
    <source>
        <dbReference type="EMBL" id="QLL77619.1"/>
    </source>
</evidence>
<protein>
    <submittedName>
        <fullName evidence="2">ATP-binding protein</fullName>
    </submittedName>
</protein>
<dbReference type="InterPro" id="IPR003593">
    <property type="entry name" value="AAA+_ATPase"/>
</dbReference>
<dbReference type="InterPro" id="IPR002611">
    <property type="entry name" value="IstB_ATP-bd"/>
</dbReference>
<dbReference type="KEGG" id="lsw:GTO87_02800"/>
<dbReference type="InterPro" id="IPR027417">
    <property type="entry name" value="P-loop_NTPase"/>
</dbReference>
<dbReference type="Proteomes" id="UP000510886">
    <property type="component" value="Chromosome"/>
</dbReference>
<dbReference type="SUPFAM" id="SSF52540">
    <property type="entry name" value="P-loop containing nucleoside triphosphate hydrolases"/>
    <property type="match status" value="1"/>
</dbReference>
<dbReference type="Gene3D" id="3.40.50.300">
    <property type="entry name" value="P-loop containing nucleotide triphosphate hydrolases"/>
    <property type="match status" value="1"/>
</dbReference>